<proteinExistence type="predicted"/>
<keyword evidence="2" id="KW-1185">Reference proteome</keyword>
<protein>
    <submittedName>
        <fullName evidence="1">Uncharacterized protein</fullName>
    </submittedName>
</protein>
<sequence>MIAESQPQRHRFQAWDRLGRTRSGFGVIISGSISQQLELIDLRNNLISYITLGSEYHNTLMLRGNPICNGTLANMELCKVQEETSKPYSTSLANCGNKSCVPRQNLNPQSCECAYPYQGTLFFRGPSFGDVSNATTFHSLEMSMWVNLSLTPGSVSLDNIFFNSNDYLQVHMGLLEFF</sequence>
<accession>A0AAD8N4N9</accession>
<dbReference type="Proteomes" id="UP001237642">
    <property type="component" value="Unassembled WGS sequence"/>
</dbReference>
<evidence type="ECO:0000313" key="2">
    <source>
        <dbReference type="Proteomes" id="UP001237642"/>
    </source>
</evidence>
<name>A0AAD8N4N9_9APIA</name>
<gene>
    <name evidence="1" type="ORF">POM88_001095</name>
</gene>
<evidence type="ECO:0000313" key="1">
    <source>
        <dbReference type="EMBL" id="KAK1401490.1"/>
    </source>
</evidence>
<organism evidence="1 2">
    <name type="scientific">Heracleum sosnowskyi</name>
    <dbReference type="NCBI Taxonomy" id="360622"/>
    <lineage>
        <taxon>Eukaryota</taxon>
        <taxon>Viridiplantae</taxon>
        <taxon>Streptophyta</taxon>
        <taxon>Embryophyta</taxon>
        <taxon>Tracheophyta</taxon>
        <taxon>Spermatophyta</taxon>
        <taxon>Magnoliopsida</taxon>
        <taxon>eudicotyledons</taxon>
        <taxon>Gunneridae</taxon>
        <taxon>Pentapetalae</taxon>
        <taxon>asterids</taxon>
        <taxon>campanulids</taxon>
        <taxon>Apiales</taxon>
        <taxon>Apiaceae</taxon>
        <taxon>Apioideae</taxon>
        <taxon>apioid superclade</taxon>
        <taxon>Tordylieae</taxon>
        <taxon>Tordyliinae</taxon>
        <taxon>Heracleum</taxon>
    </lineage>
</organism>
<dbReference type="AlphaFoldDB" id="A0AAD8N4N9"/>
<reference evidence="1" key="1">
    <citation type="submission" date="2023-02" db="EMBL/GenBank/DDBJ databases">
        <title>Genome of toxic invasive species Heracleum sosnowskyi carries increased number of genes despite the absence of recent whole-genome duplications.</title>
        <authorList>
            <person name="Schelkunov M."/>
            <person name="Shtratnikova V."/>
            <person name="Makarenko M."/>
            <person name="Klepikova A."/>
            <person name="Omelchenko D."/>
            <person name="Novikova G."/>
            <person name="Obukhova E."/>
            <person name="Bogdanov V."/>
            <person name="Penin A."/>
            <person name="Logacheva M."/>
        </authorList>
    </citation>
    <scope>NUCLEOTIDE SEQUENCE</scope>
    <source>
        <strain evidence="1">Hsosn_3</strain>
        <tissue evidence="1">Leaf</tissue>
    </source>
</reference>
<comment type="caution">
    <text evidence="1">The sequence shown here is derived from an EMBL/GenBank/DDBJ whole genome shotgun (WGS) entry which is preliminary data.</text>
</comment>
<reference evidence="1" key="2">
    <citation type="submission" date="2023-05" db="EMBL/GenBank/DDBJ databases">
        <authorList>
            <person name="Schelkunov M.I."/>
        </authorList>
    </citation>
    <scope>NUCLEOTIDE SEQUENCE</scope>
    <source>
        <strain evidence="1">Hsosn_3</strain>
        <tissue evidence="1">Leaf</tissue>
    </source>
</reference>
<dbReference type="EMBL" id="JAUIZM010000001">
    <property type="protein sequence ID" value="KAK1401490.1"/>
    <property type="molecule type" value="Genomic_DNA"/>
</dbReference>